<sequence>MIMTRTLVFFDTSVLFSALYSSKGGSYVLIEHVKKGIIQGITSQTVIDELSTNIIKIDRVSQTNINNLIINNHFIVCNDIPYEDIHPWIGKVEEKDIHVLVGALSTNCEYLVTLDKKHLHTPKIQSLCKEMRVVTPKELLAMIK</sequence>
<evidence type="ECO:0000259" key="1">
    <source>
        <dbReference type="Pfam" id="PF13470"/>
    </source>
</evidence>
<dbReference type="Proteomes" id="UP000229706">
    <property type="component" value="Unassembled WGS sequence"/>
</dbReference>
<name>A0A2M8DCG0_9BACT</name>
<gene>
    <name evidence="2" type="ORF">CO083_03605</name>
</gene>
<dbReference type="InterPro" id="IPR002850">
    <property type="entry name" value="PIN_toxin-like"/>
</dbReference>
<dbReference type="Pfam" id="PF13470">
    <property type="entry name" value="PIN_3"/>
    <property type="match status" value="1"/>
</dbReference>
<dbReference type="InterPro" id="IPR029060">
    <property type="entry name" value="PIN-like_dom_sf"/>
</dbReference>
<dbReference type="AlphaFoldDB" id="A0A2M8DCG0"/>
<accession>A0A2M8DCG0</accession>
<protein>
    <recommendedName>
        <fullName evidence="1">PIN domain-containing protein</fullName>
    </recommendedName>
</protein>
<organism evidence="2 3">
    <name type="scientific">Candidatus Roizmanbacteria bacterium CG_4_9_14_0_8_um_filter_34_12</name>
    <dbReference type="NCBI Taxonomy" id="1974840"/>
    <lineage>
        <taxon>Bacteria</taxon>
        <taxon>Candidatus Roizmaniibacteriota</taxon>
    </lineage>
</organism>
<comment type="caution">
    <text evidence="2">The sequence shown here is derived from an EMBL/GenBank/DDBJ whole genome shotgun (WGS) entry which is preliminary data.</text>
</comment>
<dbReference type="PANTHER" id="PTHR34610:SF4">
    <property type="entry name" value="SLL8027 PROTEIN"/>
    <property type="match status" value="1"/>
</dbReference>
<dbReference type="PANTHER" id="PTHR34610">
    <property type="entry name" value="SSL7007 PROTEIN"/>
    <property type="match status" value="1"/>
</dbReference>
<evidence type="ECO:0000313" key="3">
    <source>
        <dbReference type="Proteomes" id="UP000229706"/>
    </source>
</evidence>
<feature type="domain" description="PIN" evidence="1">
    <location>
        <begin position="8"/>
        <end position="117"/>
    </location>
</feature>
<dbReference type="EMBL" id="PFTH01000140">
    <property type="protein sequence ID" value="PJB88080.1"/>
    <property type="molecule type" value="Genomic_DNA"/>
</dbReference>
<dbReference type="InterPro" id="IPR002716">
    <property type="entry name" value="PIN_dom"/>
</dbReference>
<proteinExistence type="predicted"/>
<reference evidence="3" key="1">
    <citation type="submission" date="2017-09" db="EMBL/GenBank/DDBJ databases">
        <title>Depth-based differentiation of microbial function through sediment-hosted aquifers and enrichment of novel symbionts in the deep terrestrial subsurface.</title>
        <authorList>
            <person name="Probst A.J."/>
            <person name="Ladd B."/>
            <person name="Jarett J.K."/>
            <person name="Geller-Mcgrath D.E."/>
            <person name="Sieber C.M.K."/>
            <person name="Emerson J.B."/>
            <person name="Anantharaman K."/>
            <person name="Thomas B.C."/>
            <person name="Malmstrom R."/>
            <person name="Stieglmeier M."/>
            <person name="Klingl A."/>
            <person name="Woyke T."/>
            <person name="Ryan C.M."/>
            <person name="Banfield J.F."/>
        </authorList>
    </citation>
    <scope>NUCLEOTIDE SEQUENCE [LARGE SCALE GENOMIC DNA]</scope>
</reference>
<dbReference type="SUPFAM" id="SSF88723">
    <property type="entry name" value="PIN domain-like"/>
    <property type="match status" value="1"/>
</dbReference>
<evidence type="ECO:0000313" key="2">
    <source>
        <dbReference type="EMBL" id="PJB88080.1"/>
    </source>
</evidence>